<dbReference type="RefSeq" id="WP_162074113.1">
    <property type="nucleotide sequence ID" value="NZ_CACVBY010000105.1"/>
</dbReference>
<proteinExistence type="predicted"/>
<protein>
    <submittedName>
        <fullName evidence="1">Uncharacterized protein</fullName>
    </submittedName>
</protein>
<organism evidence="1 2">
    <name type="scientific">Chryseobacterium fistulae</name>
    <dbReference type="NCBI Taxonomy" id="2675058"/>
    <lineage>
        <taxon>Bacteria</taxon>
        <taxon>Pseudomonadati</taxon>
        <taxon>Bacteroidota</taxon>
        <taxon>Flavobacteriia</taxon>
        <taxon>Flavobacteriales</taxon>
        <taxon>Weeksellaceae</taxon>
        <taxon>Chryseobacterium group</taxon>
        <taxon>Chryseobacterium</taxon>
    </lineage>
</organism>
<dbReference type="Proteomes" id="UP000445309">
    <property type="component" value="Unassembled WGS sequence"/>
</dbReference>
<dbReference type="AlphaFoldDB" id="A0A6N4XW30"/>
<reference evidence="1 2" key="1">
    <citation type="submission" date="2020-01" db="EMBL/GenBank/DDBJ databases">
        <authorList>
            <person name="Rodrigo-Torres L."/>
            <person name="Arahal R. D."/>
            <person name="Lucena T."/>
        </authorList>
    </citation>
    <scope>NUCLEOTIDE SEQUENCE [LARGE SCALE GENOMIC DNA]</scope>
    <source>
        <strain evidence="1 2">CECT 9393</strain>
    </source>
</reference>
<evidence type="ECO:0000313" key="1">
    <source>
        <dbReference type="EMBL" id="CAA7392432.1"/>
    </source>
</evidence>
<gene>
    <name evidence="1" type="ORF">CHRY9393_03152</name>
</gene>
<evidence type="ECO:0000313" key="2">
    <source>
        <dbReference type="Proteomes" id="UP000445309"/>
    </source>
</evidence>
<sequence>MNREKLEKLNQAIAKMKALIPPEIKLRKELSLEGIWLYIFRHDQLGDIGQMSFQGFSNNYTHFLSQVPGEIEDPMTRKREEVFGELSVKLIKVMEETLGNEDHDYKPGNEEIFPIPTNKGDIIESKLLPCNTCGVFIALLIFSNLDEMTIADFEDYARMMYLVYSNHNVPTWIIGPTVGDLMEADTISPIMQVWPEKGSIFFSTAKEFNLNLDTLINGHCKGK</sequence>
<keyword evidence="2" id="KW-1185">Reference proteome</keyword>
<accession>A0A6N4XW30</accession>
<dbReference type="EMBL" id="CACVBY010000105">
    <property type="protein sequence ID" value="CAA7392432.1"/>
    <property type="molecule type" value="Genomic_DNA"/>
</dbReference>
<name>A0A6N4XW30_9FLAO</name>